<feature type="region of interest" description="Disordered" evidence="2">
    <location>
        <begin position="402"/>
        <end position="425"/>
    </location>
</feature>
<dbReference type="AlphaFoldDB" id="A0A821MB21"/>
<name>A0A821MB21_9NEOP</name>
<dbReference type="EMBL" id="CAJOBZ010000002">
    <property type="protein sequence ID" value="CAF4764662.1"/>
    <property type="molecule type" value="Genomic_DNA"/>
</dbReference>
<feature type="region of interest" description="Disordered" evidence="2">
    <location>
        <begin position="363"/>
        <end position="385"/>
    </location>
</feature>
<evidence type="ECO:0008006" key="5">
    <source>
        <dbReference type="Google" id="ProtNLM"/>
    </source>
</evidence>
<feature type="region of interest" description="Disordered" evidence="2">
    <location>
        <begin position="615"/>
        <end position="640"/>
    </location>
</feature>
<protein>
    <recommendedName>
        <fullName evidence="5">Hamartin</fullName>
    </recommendedName>
</protein>
<evidence type="ECO:0000313" key="4">
    <source>
        <dbReference type="Proteomes" id="UP000663880"/>
    </source>
</evidence>
<dbReference type="GO" id="GO:0032007">
    <property type="term" value="P:negative regulation of TOR signaling"/>
    <property type="evidence" value="ECO:0007669"/>
    <property type="project" value="TreeGrafter"/>
</dbReference>
<feature type="region of interest" description="Disordered" evidence="2">
    <location>
        <begin position="260"/>
        <end position="345"/>
    </location>
</feature>
<feature type="coiled-coil region" evidence="1">
    <location>
        <begin position="738"/>
        <end position="765"/>
    </location>
</feature>
<feature type="compositionally biased region" description="Basic and acidic residues" evidence="2">
    <location>
        <begin position="826"/>
        <end position="835"/>
    </location>
</feature>
<dbReference type="GO" id="GO:0051726">
    <property type="term" value="P:regulation of cell cycle"/>
    <property type="evidence" value="ECO:0007669"/>
    <property type="project" value="TreeGrafter"/>
</dbReference>
<keyword evidence="4" id="KW-1185">Reference proteome</keyword>
<proteinExistence type="predicted"/>
<evidence type="ECO:0000256" key="2">
    <source>
        <dbReference type="SAM" id="MobiDB-lite"/>
    </source>
</evidence>
<keyword evidence="1" id="KW-0175">Coiled coil</keyword>
<feature type="compositionally biased region" description="Basic and acidic residues" evidence="2">
    <location>
        <begin position="615"/>
        <end position="627"/>
    </location>
</feature>
<organism evidence="3 4">
    <name type="scientific">Pieris macdunnoughi</name>
    <dbReference type="NCBI Taxonomy" id="345717"/>
    <lineage>
        <taxon>Eukaryota</taxon>
        <taxon>Metazoa</taxon>
        <taxon>Ecdysozoa</taxon>
        <taxon>Arthropoda</taxon>
        <taxon>Hexapoda</taxon>
        <taxon>Insecta</taxon>
        <taxon>Pterygota</taxon>
        <taxon>Neoptera</taxon>
        <taxon>Endopterygota</taxon>
        <taxon>Lepidoptera</taxon>
        <taxon>Glossata</taxon>
        <taxon>Ditrysia</taxon>
        <taxon>Papilionoidea</taxon>
        <taxon>Pieridae</taxon>
        <taxon>Pierinae</taxon>
        <taxon>Pieris</taxon>
    </lineage>
</organism>
<dbReference type="Pfam" id="PF04388">
    <property type="entry name" value="Hamartin"/>
    <property type="match status" value="2"/>
</dbReference>
<dbReference type="OrthoDB" id="6022054at2759"/>
<dbReference type="PANTHER" id="PTHR15154">
    <property type="entry name" value="HAMARTIN"/>
    <property type="match status" value="1"/>
</dbReference>
<feature type="region of interest" description="Disordered" evidence="2">
    <location>
        <begin position="826"/>
        <end position="845"/>
    </location>
</feature>
<feature type="compositionally biased region" description="Low complexity" evidence="2">
    <location>
        <begin position="480"/>
        <end position="496"/>
    </location>
</feature>
<feature type="region of interest" description="Disordered" evidence="2">
    <location>
        <begin position="718"/>
        <end position="737"/>
    </location>
</feature>
<sequence length="845" mass="91299">MLTAHEADEVIALLEGRDAPEVVGALFAAIREPWLVRGLLNYHARTGSTRVLDHLARAPEPHARLLLDALVDHLRADRSARHQALAAIAPLVARRPAWLHRLSTHPVARELMRAARLERSPLASLHALLSLAALLPAEPALAASHLPELADALLRPPALESPPPPQPVRDHLLLARLALFHALYATHPCTLLDTLRAECAAAPARDSFERALAPLLRSVRLHPHLVTGSRQREADPARWARVELHDVLVEARRLSLLARDPPEDRAPATVAPAPLRPPASASPAPGSGAHAARAASALRPGAEPWFPLADRCGAESAPNTPLPAEPESAEAPEAAVEATPENTPAKDARTQFRFPNDSAVVRAIGRRSRPPSPPRKETSPPVGGEAYAGRLARVALERRAAESPVPFGGGPPPAGAVPRPEPSRAVAAACEAEPLNVEDREVLELTERAGGEAAWDSGDGGTPAWRDPRAKAPRREGARRAPPARRASSCSPALRSRTSEAAAQTVDTWPAPYEFLIADFFRSLPDAEQTQTDERGGEPCERLDAYLADLYSGKRSATAGELAEQLALVHAQLMYERWRREAHAERNRRLLGRCRRTRMLELQNAALRERLRASQRERDELASRPPRDPPPATLAPPDRRLEDALADETVARLRAEAALEEAEAQRALDAAELRRTRGEAFETARRVEALARATLAAERRAERARRLRRELVAVGEDDARRGRPGAGSGDDAKHAAEAERLSGELRAARAALARAEAEAESAAARGEAAATRAHELEAALAAREAGVVELKRVSRAAAEEHAARVRALQDKYAALVRVARAAEAHGLERKAREQLRPAAVADGAL</sequence>
<accession>A0A821MB21</accession>
<comment type="caution">
    <text evidence="3">The sequence shown here is derived from an EMBL/GenBank/DDBJ whole genome shotgun (WGS) entry which is preliminary data.</text>
</comment>
<evidence type="ECO:0000313" key="3">
    <source>
        <dbReference type="EMBL" id="CAF4764662.1"/>
    </source>
</evidence>
<dbReference type="Proteomes" id="UP000663880">
    <property type="component" value="Unassembled WGS sequence"/>
</dbReference>
<gene>
    <name evidence="3" type="ORF">PMACD_LOCUS1498</name>
</gene>
<feature type="compositionally biased region" description="Low complexity" evidence="2">
    <location>
        <begin position="278"/>
        <end position="302"/>
    </location>
</feature>
<dbReference type="GO" id="GO:0033596">
    <property type="term" value="C:TSC1-TSC2 complex"/>
    <property type="evidence" value="ECO:0007669"/>
    <property type="project" value="TreeGrafter"/>
</dbReference>
<feature type="region of interest" description="Disordered" evidence="2">
    <location>
        <begin position="450"/>
        <end position="505"/>
    </location>
</feature>
<feature type="compositionally biased region" description="Low complexity" evidence="2">
    <location>
        <begin position="325"/>
        <end position="343"/>
    </location>
</feature>
<dbReference type="PANTHER" id="PTHR15154:SF2">
    <property type="entry name" value="HAMARTIN"/>
    <property type="match status" value="1"/>
</dbReference>
<feature type="compositionally biased region" description="Basic and acidic residues" evidence="2">
    <location>
        <begin position="466"/>
        <end position="479"/>
    </location>
</feature>
<reference evidence="3" key="1">
    <citation type="submission" date="2021-02" db="EMBL/GenBank/DDBJ databases">
        <authorList>
            <person name="Steward A R."/>
        </authorList>
    </citation>
    <scope>NUCLEOTIDE SEQUENCE</scope>
</reference>
<evidence type="ECO:0000256" key="1">
    <source>
        <dbReference type="SAM" id="Coils"/>
    </source>
</evidence>
<dbReference type="InterPro" id="IPR007483">
    <property type="entry name" value="Hamartin"/>
</dbReference>